<evidence type="ECO:0000313" key="11">
    <source>
        <dbReference type="Proteomes" id="UP000800035"/>
    </source>
</evidence>
<dbReference type="Pfam" id="PF13813">
    <property type="entry name" value="MBOAT_2"/>
    <property type="match status" value="1"/>
</dbReference>
<keyword evidence="11" id="KW-1185">Reference proteome</keyword>
<evidence type="ECO:0000256" key="7">
    <source>
        <dbReference type="ARBA" id="ARBA00023136"/>
    </source>
</evidence>
<evidence type="ECO:0000256" key="4">
    <source>
        <dbReference type="ARBA" id="ARBA00022679"/>
    </source>
</evidence>
<dbReference type="GO" id="GO:0006629">
    <property type="term" value="P:lipid metabolic process"/>
    <property type="evidence" value="ECO:0007669"/>
    <property type="project" value="InterPro"/>
</dbReference>
<keyword evidence="7 8" id="KW-0472">Membrane</keyword>
<dbReference type="OrthoDB" id="1077582at2759"/>
<dbReference type="EMBL" id="ML977073">
    <property type="protein sequence ID" value="KAF1948164.1"/>
    <property type="molecule type" value="Genomic_DNA"/>
</dbReference>
<evidence type="ECO:0000256" key="3">
    <source>
        <dbReference type="ARBA" id="ARBA00007282"/>
    </source>
</evidence>
<comment type="similarity">
    <text evidence="3">Belongs to the wax synthase family.</text>
</comment>
<accession>A0A6A5T7Q0</accession>
<name>A0A6A5T7Q0_9PLEO</name>
<evidence type="ECO:0000259" key="9">
    <source>
        <dbReference type="Pfam" id="PF13813"/>
    </source>
</evidence>
<reference evidence="10" key="1">
    <citation type="journal article" date="2020" name="Stud. Mycol.">
        <title>101 Dothideomycetes genomes: a test case for predicting lifestyles and emergence of pathogens.</title>
        <authorList>
            <person name="Haridas S."/>
            <person name="Albert R."/>
            <person name="Binder M."/>
            <person name="Bloem J."/>
            <person name="Labutti K."/>
            <person name="Salamov A."/>
            <person name="Andreopoulos B."/>
            <person name="Baker S."/>
            <person name="Barry K."/>
            <person name="Bills G."/>
            <person name="Bluhm B."/>
            <person name="Cannon C."/>
            <person name="Castanera R."/>
            <person name="Culley D."/>
            <person name="Daum C."/>
            <person name="Ezra D."/>
            <person name="Gonzalez J."/>
            <person name="Henrissat B."/>
            <person name="Kuo A."/>
            <person name="Liang C."/>
            <person name="Lipzen A."/>
            <person name="Lutzoni F."/>
            <person name="Magnuson J."/>
            <person name="Mondo S."/>
            <person name="Nolan M."/>
            <person name="Ohm R."/>
            <person name="Pangilinan J."/>
            <person name="Park H.-J."/>
            <person name="Ramirez L."/>
            <person name="Alfaro M."/>
            <person name="Sun H."/>
            <person name="Tritt A."/>
            <person name="Yoshinaga Y."/>
            <person name="Zwiers L.-H."/>
            <person name="Turgeon B."/>
            <person name="Goodwin S."/>
            <person name="Spatafora J."/>
            <person name="Crous P."/>
            <person name="Grigoriev I."/>
        </authorList>
    </citation>
    <scope>NUCLEOTIDE SEQUENCE</scope>
    <source>
        <strain evidence="10">CBS 675.92</strain>
    </source>
</reference>
<dbReference type="GO" id="GO:0008374">
    <property type="term" value="F:O-acyltransferase activity"/>
    <property type="evidence" value="ECO:0007669"/>
    <property type="project" value="InterPro"/>
</dbReference>
<proteinExistence type="inferred from homology"/>
<comment type="subcellular location">
    <subcellularLocation>
        <location evidence="1">Membrane</location>
        <topology evidence="1">Multi-pass membrane protein</topology>
    </subcellularLocation>
</comment>
<dbReference type="Proteomes" id="UP000800035">
    <property type="component" value="Unassembled WGS sequence"/>
</dbReference>
<keyword evidence="5 8" id="KW-0812">Transmembrane</keyword>
<keyword evidence="6 8" id="KW-1133">Transmembrane helix</keyword>
<evidence type="ECO:0000256" key="6">
    <source>
        <dbReference type="ARBA" id="ARBA00022989"/>
    </source>
</evidence>
<keyword evidence="4" id="KW-0808">Transferase</keyword>
<evidence type="ECO:0000256" key="5">
    <source>
        <dbReference type="ARBA" id="ARBA00022692"/>
    </source>
</evidence>
<dbReference type="GO" id="GO:0016020">
    <property type="term" value="C:membrane"/>
    <property type="evidence" value="ECO:0007669"/>
    <property type="project" value="UniProtKB-SubCell"/>
</dbReference>
<dbReference type="InterPro" id="IPR032805">
    <property type="entry name" value="Wax_synthase_dom"/>
</dbReference>
<sequence length="348" mass="39225">MSFKTIGAESFYSLNLLGWHGQHILRFLNTSFHPLFYFTVQVVIISFAIGFVPPRSNRRLLLLPLVVFCSYAIINSASEHLRLFWVCPLSGFANGVVLQYLDLGLLSHWGFDTKSAIILAQKQNGETLAHNRISTVIQRFYFGFLSTFSFRKVNTPYEVKNTPQFRDKRAPSKPRFLLQHVTMVLICILAVDVSSQLPPAPNPAELFAAQRVHFLSRLGEVSGEEIAVRIMGSVLYWCNLFAILQGLFSFAALLAVSFGLSDVRSWRPLFGSLRDATSLRYFWGKFWHQSLRDALYKPGSFLTHKVLHLPPGILARYTKLFLAFLISGLMHAFAEVATGLALHHGGSL</sequence>
<feature type="transmembrane region" description="Helical" evidence="8">
    <location>
        <begin position="320"/>
        <end position="342"/>
    </location>
</feature>
<dbReference type="InterPro" id="IPR044851">
    <property type="entry name" value="Wax_synthase"/>
</dbReference>
<evidence type="ECO:0000256" key="8">
    <source>
        <dbReference type="SAM" id="Phobius"/>
    </source>
</evidence>
<evidence type="ECO:0000256" key="2">
    <source>
        <dbReference type="ARBA" id="ARBA00005179"/>
    </source>
</evidence>
<feature type="transmembrane region" description="Helical" evidence="8">
    <location>
        <begin position="35"/>
        <end position="53"/>
    </location>
</feature>
<gene>
    <name evidence="10" type="ORF">CC80DRAFT_541141</name>
</gene>
<feature type="transmembrane region" description="Helical" evidence="8">
    <location>
        <begin position="234"/>
        <end position="260"/>
    </location>
</feature>
<organism evidence="10 11">
    <name type="scientific">Byssothecium circinans</name>
    <dbReference type="NCBI Taxonomy" id="147558"/>
    <lineage>
        <taxon>Eukaryota</taxon>
        <taxon>Fungi</taxon>
        <taxon>Dikarya</taxon>
        <taxon>Ascomycota</taxon>
        <taxon>Pezizomycotina</taxon>
        <taxon>Dothideomycetes</taxon>
        <taxon>Pleosporomycetidae</taxon>
        <taxon>Pleosporales</taxon>
        <taxon>Massarineae</taxon>
        <taxon>Massarinaceae</taxon>
        <taxon>Byssothecium</taxon>
    </lineage>
</organism>
<evidence type="ECO:0000313" key="10">
    <source>
        <dbReference type="EMBL" id="KAF1948164.1"/>
    </source>
</evidence>
<dbReference type="PANTHER" id="PTHR31595:SF57">
    <property type="entry name" value="OS04G0481900 PROTEIN"/>
    <property type="match status" value="1"/>
</dbReference>
<comment type="pathway">
    <text evidence="2">Secondary metabolite biosynthesis.</text>
</comment>
<dbReference type="AlphaFoldDB" id="A0A6A5T7Q0"/>
<protein>
    <recommendedName>
        <fullName evidence="9">Wax synthase domain-containing protein</fullName>
    </recommendedName>
</protein>
<dbReference type="PANTHER" id="PTHR31595">
    <property type="entry name" value="LONG-CHAIN-ALCOHOL O-FATTY-ACYLTRANSFERASE 3-RELATED"/>
    <property type="match status" value="1"/>
</dbReference>
<feature type="domain" description="Wax synthase" evidence="9">
    <location>
        <begin position="266"/>
        <end position="339"/>
    </location>
</feature>
<feature type="transmembrane region" description="Helical" evidence="8">
    <location>
        <begin position="176"/>
        <end position="197"/>
    </location>
</feature>
<evidence type="ECO:0000256" key="1">
    <source>
        <dbReference type="ARBA" id="ARBA00004141"/>
    </source>
</evidence>